<accession>A0ABN5W676</accession>
<dbReference type="EMBL" id="AP018586">
    <property type="protein sequence ID" value="BBD93514.1"/>
    <property type="molecule type" value="Genomic_DNA"/>
</dbReference>
<evidence type="ECO:0000313" key="1">
    <source>
        <dbReference type="EMBL" id="BBD93514.1"/>
    </source>
</evidence>
<sequence>MMNKNGFGKLLLEVQNKVYCLKHPSEIIRTLFTLDGKIDTSVGIKSLNLEQSVIYQNLTELNCKVVFTSKLENVDENRIYFGITEYGRLLLGADYFLDNYTFTFGYFEVDEHVIKVIKDNIRQKIEIEEQIFNGEVNSFFKDKSKDEINDILKFIKFNIYHMAPILLYVNDKTFSTFYNYNNLIKEFDGDTDEFLLNDLPYKNIENWEKAEKIFVFNMYLLLKSGPPSRGEEVNGIHFSLSFLKDYFNQKIKEYSQILKRKTDGDFSLEKQAVLIFSMRKEIENHYLIYRFINGLNLHKEERYIDNRELSKQNDDCLKTDLERLTSVKFSKDYYHYFCQIIEKNLDKEPYQIIEKMMHTIINRAISRTSSDIGMARGFRAPLKFYEAHQKDELEEIFNWGQNEYFCCVVPSALMKSAFQNNSKILAGVLTAISKRMEYNSWHYTPGNFLNNQTRITRHFYFPPVMADITKWSDQHHKGHVFAKVRHAIRCPGSIKNGATIYNAFFDLRLMKQSGSDYSENDLVIAIYYKEILKLLFQSWFDVCKRTKQEINITIYSREWYQNEYITDKVGG</sequence>
<evidence type="ECO:0000313" key="2">
    <source>
        <dbReference type="Proteomes" id="UP000274772"/>
    </source>
</evidence>
<dbReference type="RefSeq" id="WP_002445201.1">
    <property type="nucleotide sequence ID" value="NZ_AP018585.1"/>
</dbReference>
<reference evidence="1 2" key="1">
    <citation type="submission" date="2018-05" db="EMBL/GenBank/DDBJ databases">
        <title>Complete genome sequencing of three human clinical isolates of Staphylococcus caprae reveals virulence factors similar to those of S. epidermidis and S. capitis.</title>
        <authorList>
            <person name="Watanabe S."/>
            <person name="Cui L."/>
        </authorList>
    </citation>
    <scope>NUCLEOTIDE SEQUENCE [LARGE SCALE GENOMIC DNA]</scope>
    <source>
        <strain evidence="1 2">JMUB590</strain>
    </source>
</reference>
<protein>
    <submittedName>
        <fullName evidence="1">Uncharacterized protein</fullName>
    </submittedName>
</protein>
<proteinExistence type="predicted"/>
<gene>
    <name evidence="1" type="ORF">JMUB590_2477</name>
</gene>
<name>A0ABN5W676_9STAP</name>
<organism evidence="1 2">
    <name type="scientific">Staphylococcus caprae</name>
    <dbReference type="NCBI Taxonomy" id="29380"/>
    <lineage>
        <taxon>Bacteria</taxon>
        <taxon>Bacillati</taxon>
        <taxon>Bacillota</taxon>
        <taxon>Bacilli</taxon>
        <taxon>Bacillales</taxon>
        <taxon>Staphylococcaceae</taxon>
        <taxon>Staphylococcus</taxon>
    </lineage>
</organism>
<dbReference type="Proteomes" id="UP000274772">
    <property type="component" value="Chromosome"/>
</dbReference>
<dbReference type="GeneID" id="58052201"/>
<keyword evidence="2" id="KW-1185">Reference proteome</keyword>